<feature type="transmembrane region" description="Helical" evidence="1">
    <location>
        <begin position="48"/>
        <end position="67"/>
    </location>
</feature>
<feature type="transmembrane region" description="Helical" evidence="1">
    <location>
        <begin position="113"/>
        <end position="139"/>
    </location>
</feature>
<accession>A0A6N2UDA5</accession>
<protein>
    <submittedName>
        <fullName evidence="2">Uncharacterized protein</fullName>
    </submittedName>
</protein>
<dbReference type="AlphaFoldDB" id="A0A6N2UDA5"/>
<keyword evidence="1" id="KW-1133">Transmembrane helix</keyword>
<gene>
    <name evidence="2" type="ORF">CILFYP12_01734</name>
</gene>
<name>A0A6N2UDA5_CLOIN</name>
<evidence type="ECO:0000256" key="1">
    <source>
        <dbReference type="SAM" id="Phobius"/>
    </source>
</evidence>
<keyword evidence="1" id="KW-0812">Transmembrane</keyword>
<proteinExistence type="predicted"/>
<reference evidence="2" key="1">
    <citation type="submission" date="2019-11" db="EMBL/GenBank/DDBJ databases">
        <authorList>
            <person name="Feng L."/>
        </authorList>
    </citation>
    <scope>NUCLEOTIDE SEQUENCE</scope>
    <source>
        <strain evidence="2">CinnocuumLFYP12</strain>
    </source>
</reference>
<keyword evidence="1" id="KW-0472">Membrane</keyword>
<sequence>MCRKWKDNGIIKKGRFLYIKVILLIVFSALEAEDIMMILFGIPKIQLMYAMLLWLICDMLFYSDMLLPYFRMKYGMAIRLQKHGMYTWYVKYSGMSCMILCLFRIFLQYNSKAIRVSIAVIMLYTIGEWLIFTLVMILFQRLSQEKQLMIQFVNYDAICFLLFLYIEYKKSKGRTLIRKHWIFYSVNGRIKVKSTIKVTNRTVETNIDIQYLKLVSRL</sequence>
<dbReference type="RefSeq" id="WP_002608433.1">
    <property type="nucleotide sequence ID" value="NZ_BAAACC010000019.1"/>
</dbReference>
<dbReference type="EMBL" id="CACRTE010000024">
    <property type="protein sequence ID" value="VYT15710.1"/>
    <property type="molecule type" value="Genomic_DNA"/>
</dbReference>
<feature type="transmembrane region" description="Helical" evidence="1">
    <location>
        <begin position="88"/>
        <end position="107"/>
    </location>
</feature>
<organism evidence="2">
    <name type="scientific">Clostridium innocuum</name>
    <dbReference type="NCBI Taxonomy" id="1522"/>
    <lineage>
        <taxon>Bacteria</taxon>
        <taxon>Bacillati</taxon>
        <taxon>Bacillota</taxon>
        <taxon>Clostridia</taxon>
        <taxon>Eubacteriales</taxon>
        <taxon>Clostridiaceae</taxon>
        <taxon>Clostridium</taxon>
    </lineage>
</organism>
<feature type="transmembrane region" description="Helical" evidence="1">
    <location>
        <begin position="21"/>
        <end position="42"/>
    </location>
</feature>
<evidence type="ECO:0000313" key="2">
    <source>
        <dbReference type="EMBL" id="VYT15710.1"/>
    </source>
</evidence>
<dbReference type="GeneID" id="61925476"/>